<organism evidence="2 3">
    <name type="scientific">Biformimicrobium ophioploci</name>
    <dbReference type="NCBI Taxonomy" id="3036711"/>
    <lineage>
        <taxon>Bacteria</taxon>
        <taxon>Pseudomonadati</taxon>
        <taxon>Pseudomonadota</taxon>
        <taxon>Gammaproteobacteria</taxon>
        <taxon>Cellvibrionales</taxon>
        <taxon>Microbulbiferaceae</taxon>
        <taxon>Biformimicrobium</taxon>
    </lineage>
</organism>
<protein>
    <submittedName>
        <fullName evidence="2">MaoC/PaaZ C-terminal domain-containing protein</fullName>
    </submittedName>
</protein>
<dbReference type="PANTHER" id="PTHR43841:SF1">
    <property type="entry name" value="3-HYDROXYACYL-THIOESTER DEHYDRATASE X"/>
    <property type="match status" value="1"/>
</dbReference>
<evidence type="ECO:0000313" key="3">
    <source>
        <dbReference type="Proteomes" id="UP001224392"/>
    </source>
</evidence>
<dbReference type="Gene3D" id="3.10.129.10">
    <property type="entry name" value="Hotdog Thioesterase"/>
    <property type="match status" value="1"/>
</dbReference>
<dbReference type="InterPro" id="IPR029069">
    <property type="entry name" value="HotDog_dom_sf"/>
</dbReference>
<feature type="domain" description="MaoC-like" evidence="1">
    <location>
        <begin position="189"/>
        <end position="258"/>
    </location>
</feature>
<gene>
    <name evidence="2" type="ORF">MNKW57_13900</name>
</gene>
<dbReference type="PANTHER" id="PTHR43841">
    <property type="entry name" value="3-HYDROXYACYL-THIOESTER DEHYDRATASE HTDX-RELATED"/>
    <property type="match status" value="1"/>
</dbReference>
<comment type="caution">
    <text evidence="2">The sequence shown here is derived from an EMBL/GenBank/DDBJ whole genome shotgun (WGS) entry which is preliminary data.</text>
</comment>
<name>A0ABQ6LY87_9GAMM</name>
<evidence type="ECO:0000313" key="2">
    <source>
        <dbReference type="EMBL" id="GMG87069.1"/>
    </source>
</evidence>
<accession>A0ABQ6LY87</accession>
<proteinExistence type="predicted"/>
<keyword evidence="3" id="KW-1185">Reference proteome</keyword>
<reference evidence="2 3" key="1">
    <citation type="submission" date="2023-04" db="EMBL/GenBank/DDBJ databases">
        <title>Marinobulbifer ophiurae gen. nov., sp. Nov., isolate from tissue of brittle star Ophioplocus japonicus.</title>
        <authorList>
            <person name="Kawano K."/>
            <person name="Sawayama S."/>
            <person name="Nakagawa S."/>
        </authorList>
    </citation>
    <scope>NUCLEOTIDE SEQUENCE [LARGE SCALE GENOMIC DNA]</scope>
    <source>
        <strain evidence="2 3">NKW57</strain>
    </source>
</reference>
<dbReference type="InterPro" id="IPR002539">
    <property type="entry name" value="MaoC-like_dom"/>
</dbReference>
<dbReference type="RefSeq" id="WP_285763709.1">
    <property type="nucleotide sequence ID" value="NZ_BSYJ01000003.1"/>
</dbReference>
<sequence>MRTAIRTKEIKAIPALPTVLVRAALTRKQSQGVAEFQPLQLEVQGALADPTKLARFRKVCDLPETGFLPVTYPQVMAFPLHLQLMLEPEFPFSPIGAVHLRNRIEQHRAIGVEEALDFQVKMGDARQVAKGYEIDLITEARSRNELVWEAVSVILVRKGGSGARQSRPSQKEETFEYSVDWDLPATLGREYASASGDYNPIHLFPLTAKLMGFRRHIIHGMWSKSRILAALMPRNYEGAVTAEVTFKLPVYLPGKVRFMYRGESGAFEFALKDGKGRKPHLSGSLNFTAPSQE</sequence>
<dbReference type="Proteomes" id="UP001224392">
    <property type="component" value="Unassembled WGS sequence"/>
</dbReference>
<dbReference type="EMBL" id="BSYJ01000003">
    <property type="protein sequence ID" value="GMG87069.1"/>
    <property type="molecule type" value="Genomic_DNA"/>
</dbReference>
<dbReference type="Pfam" id="PF01575">
    <property type="entry name" value="MaoC_dehydratas"/>
    <property type="match status" value="1"/>
</dbReference>
<evidence type="ECO:0000259" key="1">
    <source>
        <dbReference type="Pfam" id="PF01575"/>
    </source>
</evidence>
<dbReference type="SUPFAM" id="SSF54637">
    <property type="entry name" value="Thioesterase/thiol ester dehydrase-isomerase"/>
    <property type="match status" value="2"/>
</dbReference>